<evidence type="ECO:0000313" key="5">
    <source>
        <dbReference type="Proteomes" id="UP000225433"/>
    </source>
</evidence>
<proteinExistence type="predicted"/>
<evidence type="ECO:0000313" key="4">
    <source>
        <dbReference type="Proteomes" id="UP000094600"/>
    </source>
</evidence>
<dbReference type="EMBL" id="NJAI01000001">
    <property type="protein sequence ID" value="PHM57734.1"/>
    <property type="molecule type" value="Genomic_DNA"/>
</dbReference>
<evidence type="ECO:0000256" key="1">
    <source>
        <dbReference type="SAM" id="Phobius"/>
    </source>
</evidence>
<dbReference type="Proteomes" id="UP000094600">
    <property type="component" value="Chromosome"/>
</dbReference>
<reference evidence="2 4" key="1">
    <citation type="submission" date="2016-06" db="EMBL/GenBank/DDBJ databases">
        <title>Bacterial characters and pathogenicity of Xenorhabdus hominickii from an entomopathogenic nematode, Steinernema monticolum.</title>
        <authorList>
            <person name="Park Y."/>
            <person name="Kim Y."/>
        </authorList>
    </citation>
    <scope>NUCLEOTIDE SEQUENCE [LARGE SCALE GENOMIC DNA]</scope>
    <source>
        <strain evidence="2 4">ANU1</strain>
    </source>
</reference>
<keyword evidence="4" id="KW-1185">Reference proteome</keyword>
<name>A0A2G0QEU4_XENHO</name>
<gene>
    <name evidence="2" type="ORF">A9255_15135</name>
    <name evidence="3" type="ORF">Xhom_00732</name>
</gene>
<evidence type="ECO:0000313" key="3">
    <source>
        <dbReference type="EMBL" id="PHM57734.1"/>
    </source>
</evidence>
<keyword evidence="1" id="KW-0812">Transmembrane</keyword>
<protein>
    <submittedName>
        <fullName evidence="3">Uncharacterized protein</fullName>
    </submittedName>
</protein>
<keyword evidence="1" id="KW-1133">Transmembrane helix</keyword>
<sequence>MGVILIVFFSVYYFGALLFLFFNHWLHESIYFFFIDVWFLFSDMIFISCNYNIVMGFTLRYQLIYNYIPIIIEYA</sequence>
<feature type="transmembrane region" description="Helical" evidence="1">
    <location>
        <begin position="31"/>
        <end position="54"/>
    </location>
</feature>
<keyword evidence="1" id="KW-0472">Membrane</keyword>
<reference evidence="3 5" key="2">
    <citation type="journal article" date="2017" name="Nat. Microbiol.">
        <title>Natural product diversity associated with the nematode symbionts Photorhabdus and Xenorhabdus.</title>
        <authorList>
            <person name="Tobias N.J."/>
            <person name="Wolff H."/>
            <person name="Djahanschiri B."/>
            <person name="Grundmann F."/>
            <person name="Kronenwerth M."/>
            <person name="Shi Y.M."/>
            <person name="Simonyi S."/>
            <person name="Grun P."/>
            <person name="Shapiro-Ilan D."/>
            <person name="Pidot S.J."/>
            <person name="Stinear T.P."/>
            <person name="Ebersberger I."/>
            <person name="Bode H.B."/>
        </authorList>
    </citation>
    <scope>NUCLEOTIDE SEQUENCE [LARGE SCALE GENOMIC DNA]</scope>
    <source>
        <strain evidence="3 5">DSM 17903</strain>
    </source>
</reference>
<organism evidence="3 5">
    <name type="scientific">Xenorhabdus hominickii</name>
    <dbReference type="NCBI Taxonomy" id="351679"/>
    <lineage>
        <taxon>Bacteria</taxon>
        <taxon>Pseudomonadati</taxon>
        <taxon>Pseudomonadota</taxon>
        <taxon>Gammaproteobacteria</taxon>
        <taxon>Enterobacterales</taxon>
        <taxon>Morganellaceae</taxon>
        <taxon>Xenorhabdus</taxon>
    </lineage>
</organism>
<dbReference type="AlphaFoldDB" id="A0A2G0QEU4"/>
<dbReference type="KEGG" id="xho:A9255_15135"/>
<dbReference type="EMBL" id="CP016176">
    <property type="protein sequence ID" value="AOM41776.1"/>
    <property type="molecule type" value="Genomic_DNA"/>
</dbReference>
<accession>A0A2G0QEU4</accession>
<dbReference type="Proteomes" id="UP000225433">
    <property type="component" value="Unassembled WGS sequence"/>
</dbReference>
<feature type="transmembrane region" description="Helical" evidence="1">
    <location>
        <begin position="5"/>
        <end position="25"/>
    </location>
</feature>
<evidence type="ECO:0000313" key="2">
    <source>
        <dbReference type="EMBL" id="AOM41776.1"/>
    </source>
</evidence>